<keyword evidence="2" id="KW-0472">Membrane</keyword>
<feature type="transmembrane region" description="Helical" evidence="2">
    <location>
        <begin position="33"/>
        <end position="60"/>
    </location>
</feature>
<dbReference type="Proteomes" id="UP001153678">
    <property type="component" value="Unassembled WGS sequence"/>
</dbReference>
<protein>
    <submittedName>
        <fullName evidence="3">17405_t:CDS:1</fullName>
    </submittedName>
</protein>
<gene>
    <name evidence="3" type="ORF">FWILDA_LOCUS15809</name>
</gene>
<evidence type="ECO:0000256" key="2">
    <source>
        <dbReference type="SAM" id="Phobius"/>
    </source>
</evidence>
<dbReference type="EMBL" id="CAMKVN010008865">
    <property type="protein sequence ID" value="CAI2192902.1"/>
    <property type="molecule type" value="Genomic_DNA"/>
</dbReference>
<keyword evidence="2" id="KW-1133">Transmembrane helix</keyword>
<evidence type="ECO:0000256" key="1">
    <source>
        <dbReference type="SAM" id="MobiDB-lite"/>
    </source>
</evidence>
<evidence type="ECO:0000313" key="4">
    <source>
        <dbReference type="Proteomes" id="UP001153678"/>
    </source>
</evidence>
<accession>A0A9W4T597</accession>
<dbReference type="AlphaFoldDB" id="A0A9W4T597"/>
<name>A0A9W4T597_9GLOM</name>
<reference evidence="3" key="1">
    <citation type="submission" date="2022-08" db="EMBL/GenBank/DDBJ databases">
        <authorList>
            <person name="Kallberg Y."/>
            <person name="Tangrot J."/>
            <person name="Rosling A."/>
        </authorList>
    </citation>
    <scope>NUCLEOTIDE SEQUENCE</scope>
    <source>
        <strain evidence="3">Wild A</strain>
    </source>
</reference>
<feature type="compositionally biased region" description="Basic and acidic residues" evidence="1">
    <location>
        <begin position="113"/>
        <end position="142"/>
    </location>
</feature>
<dbReference type="OrthoDB" id="2488599at2759"/>
<keyword evidence="4" id="KW-1185">Reference proteome</keyword>
<keyword evidence="2" id="KW-0812">Transmembrane</keyword>
<feature type="region of interest" description="Disordered" evidence="1">
    <location>
        <begin position="84"/>
        <end position="148"/>
    </location>
</feature>
<proteinExistence type="predicted"/>
<evidence type="ECO:0000313" key="3">
    <source>
        <dbReference type="EMBL" id="CAI2192902.1"/>
    </source>
</evidence>
<sequence length="148" mass="16780">MPNINQNQETKYRKPTTIDREQLEYTISKTLTYSVLIFATVGTCASELPLAAIFIIAAYYKPSRISYLAPKKLNKPYEHPCPKRFSGAIKPSTPATSPAEIEVNQPLKPLGDYSKEELDRRTKFLERQERAERLAAEKENHASHPTTA</sequence>
<organism evidence="3 4">
    <name type="scientific">Funneliformis geosporum</name>
    <dbReference type="NCBI Taxonomy" id="1117311"/>
    <lineage>
        <taxon>Eukaryota</taxon>
        <taxon>Fungi</taxon>
        <taxon>Fungi incertae sedis</taxon>
        <taxon>Mucoromycota</taxon>
        <taxon>Glomeromycotina</taxon>
        <taxon>Glomeromycetes</taxon>
        <taxon>Glomerales</taxon>
        <taxon>Glomeraceae</taxon>
        <taxon>Funneliformis</taxon>
    </lineage>
</organism>
<comment type="caution">
    <text evidence="3">The sequence shown here is derived from an EMBL/GenBank/DDBJ whole genome shotgun (WGS) entry which is preliminary data.</text>
</comment>